<dbReference type="InterPro" id="IPR001107">
    <property type="entry name" value="Band_7"/>
</dbReference>
<comment type="subunit">
    <text evidence="3">Component of a prohibitin multimeric complex in mitochondrial membranes.</text>
</comment>
<keyword evidence="11" id="KW-0675">Receptor</keyword>
<evidence type="ECO:0000256" key="13">
    <source>
        <dbReference type="PROSITE-ProRule" id="PRU10141"/>
    </source>
</evidence>
<organism evidence="19 20">
    <name type="scientific">Vicia faba</name>
    <name type="common">Broad bean</name>
    <name type="synonym">Faba vulgaris</name>
    <dbReference type="NCBI Taxonomy" id="3906"/>
    <lineage>
        <taxon>Eukaryota</taxon>
        <taxon>Viridiplantae</taxon>
        <taxon>Streptophyta</taxon>
        <taxon>Embryophyta</taxon>
        <taxon>Tracheophyta</taxon>
        <taxon>Spermatophyta</taxon>
        <taxon>Magnoliopsida</taxon>
        <taxon>eudicotyledons</taxon>
        <taxon>Gunneridae</taxon>
        <taxon>Pentapetalae</taxon>
        <taxon>rosids</taxon>
        <taxon>fabids</taxon>
        <taxon>Fabales</taxon>
        <taxon>Fabaceae</taxon>
        <taxon>Papilionoideae</taxon>
        <taxon>50 kb inversion clade</taxon>
        <taxon>NPAAA clade</taxon>
        <taxon>Hologalegina</taxon>
        <taxon>IRL clade</taxon>
        <taxon>Fabeae</taxon>
        <taxon>Vicia</taxon>
    </lineage>
</organism>
<dbReference type="AlphaFoldDB" id="A0AAV1A7Y3"/>
<keyword evidence="9" id="KW-0418">Kinase</keyword>
<feature type="transmembrane region" description="Helical" evidence="15">
    <location>
        <begin position="412"/>
        <end position="436"/>
    </location>
</feature>
<dbReference type="Gene3D" id="3.30.200.20">
    <property type="entry name" value="Phosphorylase Kinase, domain 1"/>
    <property type="match status" value="1"/>
</dbReference>
<evidence type="ECO:0000256" key="11">
    <source>
        <dbReference type="ARBA" id="ARBA00023170"/>
    </source>
</evidence>
<dbReference type="InterPro" id="IPR017441">
    <property type="entry name" value="Protein_kinase_ATP_BS"/>
</dbReference>
<feature type="domain" description="CCHC-type" evidence="17">
    <location>
        <begin position="206"/>
        <end position="219"/>
    </location>
</feature>
<feature type="domain" description="Gnk2-homologous" evidence="18">
    <location>
        <begin position="284"/>
        <end position="393"/>
    </location>
</feature>
<dbReference type="InterPro" id="IPR000719">
    <property type="entry name" value="Prot_kinase_dom"/>
</dbReference>
<evidence type="ECO:0000256" key="14">
    <source>
        <dbReference type="SAM" id="MobiDB-lite"/>
    </source>
</evidence>
<evidence type="ECO:0000256" key="2">
    <source>
        <dbReference type="ARBA" id="ARBA00009658"/>
    </source>
</evidence>
<evidence type="ECO:0000256" key="4">
    <source>
        <dbReference type="ARBA" id="ARBA00022527"/>
    </source>
</evidence>
<feature type="compositionally biased region" description="Basic and acidic residues" evidence="14">
    <location>
        <begin position="46"/>
        <end position="60"/>
    </location>
</feature>
<proteinExistence type="inferred from homology"/>
<evidence type="ECO:0000256" key="1">
    <source>
        <dbReference type="ARBA" id="ARBA00004140"/>
    </source>
</evidence>
<gene>
    <name evidence="19" type="ORF">VFH_III180000</name>
</gene>
<dbReference type="Pfam" id="PF01145">
    <property type="entry name" value="Band_7"/>
    <property type="match status" value="1"/>
</dbReference>
<evidence type="ECO:0000313" key="19">
    <source>
        <dbReference type="EMBL" id="CAI8605367.1"/>
    </source>
</evidence>
<dbReference type="GO" id="GO:0005524">
    <property type="term" value="F:ATP binding"/>
    <property type="evidence" value="ECO:0007669"/>
    <property type="project" value="UniProtKB-UniRule"/>
</dbReference>
<feature type="compositionally biased region" description="Gly residues" evidence="14">
    <location>
        <begin position="12"/>
        <end position="22"/>
    </location>
</feature>
<dbReference type="PRINTS" id="PR00679">
    <property type="entry name" value="PROHIBITIN"/>
</dbReference>
<dbReference type="SUPFAM" id="SSF56112">
    <property type="entry name" value="Protein kinase-like (PK-like)"/>
    <property type="match status" value="1"/>
</dbReference>
<sequence>MACRNTRINTGGVEGNNDGGGNNMDRAIQVMADMAVLIAQQTAAKNQRDLRKQQREEQAAESKGLGNFRRHDPPQFHGDAEPEKADLWLQEIEKIFNEQVDEDWLCERFEGGLRHNIKESVLPLEIRQFQPLVEKCRKIEAMKEGGISRGNAGGPSRSKYPTSGWIASAIGNGLDRNQNQETTRRCFKCGKQDHLANTCPVKGMVCFKCGKIGHMARECMDAKAEPVMSNVRAAKQKEKGRVYTISGVEASQSENLIQGRCEMSVLSRPDTAKLPVIVQNLGLEYDEKVLPSIGNEVLKSVVAQFNADQLLTERPQVSALVKETLVRRARDFNILLDDVAITHLSLCWKFVTGGNCRRCLEDVVTRIGSSCRKKEDGRALNSGCYLRHSPHKFYNNSSSNDVAAGNRGHRKMAIILAASSAVLALLLVTATMGFCIRKNVMRKRRERKQFGTLLDTVNKSKVNVPYEILEKATNYFNDDNKLGQGGSGSVYKGVMPDGNTVAVKRLSFNSTQWVDHFFNEVNLISGVHHKNDERRKNTYTSESLRQRFNRDSGESDAAILISEATAAAGMGLVELRRIEASREVAGTLAKSPNVTYLPGGNNMMMALNPAG</sequence>
<dbReference type="PROSITE" id="PS50158">
    <property type="entry name" value="ZF_CCHC"/>
    <property type="match status" value="2"/>
</dbReference>
<dbReference type="GO" id="GO:0008270">
    <property type="term" value="F:zinc ion binding"/>
    <property type="evidence" value="ECO:0007669"/>
    <property type="project" value="UniProtKB-KW"/>
</dbReference>
<keyword evidence="4" id="KW-0723">Serine/threonine-protein kinase</keyword>
<keyword evidence="8 13" id="KW-0547">Nucleotide-binding</keyword>
<feature type="region of interest" description="Disordered" evidence="14">
    <location>
        <begin position="46"/>
        <end position="80"/>
    </location>
</feature>
<dbReference type="GO" id="GO:0004674">
    <property type="term" value="F:protein serine/threonine kinase activity"/>
    <property type="evidence" value="ECO:0007669"/>
    <property type="project" value="UniProtKB-KW"/>
</dbReference>
<reference evidence="19 20" key="1">
    <citation type="submission" date="2023-01" db="EMBL/GenBank/DDBJ databases">
        <authorList>
            <person name="Kreplak J."/>
        </authorList>
    </citation>
    <scope>NUCLEOTIDE SEQUENCE [LARGE SCALE GENOMIC DNA]</scope>
</reference>
<keyword evidence="7" id="KW-0677">Repeat</keyword>
<dbReference type="CDD" id="cd23509">
    <property type="entry name" value="Gnk2-like"/>
    <property type="match status" value="1"/>
</dbReference>
<keyword evidence="12" id="KW-0479">Metal-binding</keyword>
<dbReference type="PROSITE" id="PS00107">
    <property type="entry name" value="PROTEIN_KINASE_ATP"/>
    <property type="match status" value="1"/>
</dbReference>
<evidence type="ECO:0000259" key="16">
    <source>
        <dbReference type="PROSITE" id="PS50011"/>
    </source>
</evidence>
<keyword evidence="15" id="KW-0472">Membrane</keyword>
<evidence type="ECO:0000256" key="5">
    <source>
        <dbReference type="ARBA" id="ARBA00022679"/>
    </source>
</evidence>
<dbReference type="Proteomes" id="UP001157006">
    <property type="component" value="Chromosome 3"/>
</dbReference>
<dbReference type="PROSITE" id="PS51473">
    <property type="entry name" value="GNK2"/>
    <property type="match status" value="1"/>
</dbReference>
<keyword evidence="6" id="KW-0732">Signal</keyword>
<dbReference type="SMART" id="SM00343">
    <property type="entry name" value="ZnF_C2HC"/>
    <property type="match status" value="2"/>
</dbReference>
<evidence type="ECO:0000256" key="10">
    <source>
        <dbReference type="ARBA" id="ARBA00022840"/>
    </source>
</evidence>
<evidence type="ECO:0000256" key="15">
    <source>
        <dbReference type="SAM" id="Phobius"/>
    </source>
</evidence>
<dbReference type="EMBL" id="OX451738">
    <property type="protein sequence ID" value="CAI8605367.1"/>
    <property type="molecule type" value="Genomic_DNA"/>
</dbReference>
<evidence type="ECO:0000256" key="7">
    <source>
        <dbReference type="ARBA" id="ARBA00022737"/>
    </source>
</evidence>
<dbReference type="Gene3D" id="3.30.430.20">
    <property type="entry name" value="Gnk2 domain, C-X8-C-X2-C motif"/>
    <property type="match status" value="1"/>
</dbReference>
<feature type="domain" description="Protein kinase" evidence="16">
    <location>
        <begin position="476"/>
        <end position="611"/>
    </location>
</feature>
<evidence type="ECO:0000256" key="6">
    <source>
        <dbReference type="ARBA" id="ARBA00022729"/>
    </source>
</evidence>
<accession>A0AAV1A7Y3</accession>
<evidence type="ECO:0000256" key="9">
    <source>
        <dbReference type="ARBA" id="ARBA00022777"/>
    </source>
</evidence>
<evidence type="ECO:0000313" key="20">
    <source>
        <dbReference type="Proteomes" id="UP001157006"/>
    </source>
</evidence>
<evidence type="ECO:0000259" key="18">
    <source>
        <dbReference type="PROSITE" id="PS51473"/>
    </source>
</evidence>
<evidence type="ECO:0000256" key="3">
    <source>
        <dbReference type="ARBA" id="ARBA00011786"/>
    </source>
</evidence>
<keyword evidence="15" id="KW-0812">Transmembrane</keyword>
<keyword evidence="15" id="KW-1133">Transmembrane helix</keyword>
<dbReference type="InterPro" id="IPR001878">
    <property type="entry name" value="Znf_CCHC"/>
</dbReference>
<dbReference type="InterPro" id="IPR002902">
    <property type="entry name" value="GNK2"/>
</dbReference>
<dbReference type="InterPro" id="IPR038408">
    <property type="entry name" value="GNK2_sf"/>
</dbReference>
<dbReference type="SUPFAM" id="SSF57756">
    <property type="entry name" value="Retrovirus zinc finger-like domains"/>
    <property type="match status" value="1"/>
</dbReference>
<feature type="binding site" evidence="13">
    <location>
        <position position="504"/>
    </location>
    <ligand>
        <name>ATP</name>
        <dbReference type="ChEBI" id="CHEBI:30616"/>
    </ligand>
</feature>
<evidence type="ECO:0000256" key="12">
    <source>
        <dbReference type="PROSITE-ProRule" id="PRU00047"/>
    </source>
</evidence>
<dbReference type="GO" id="GO:0005743">
    <property type="term" value="C:mitochondrial inner membrane"/>
    <property type="evidence" value="ECO:0007669"/>
    <property type="project" value="UniProtKB-SubCell"/>
</dbReference>
<keyword evidence="20" id="KW-1185">Reference proteome</keyword>
<comment type="similarity">
    <text evidence="2">Belongs to the prohibitin family.</text>
</comment>
<dbReference type="PANTHER" id="PTHR47973">
    <property type="entry name" value="CYSTEINE-RICH RECEPTOR-LIKE PROTEIN KINASE 3"/>
    <property type="match status" value="1"/>
</dbReference>
<evidence type="ECO:0000259" key="17">
    <source>
        <dbReference type="PROSITE" id="PS50158"/>
    </source>
</evidence>
<feature type="region of interest" description="Disordered" evidence="14">
    <location>
        <begin position="1"/>
        <end position="22"/>
    </location>
</feature>
<dbReference type="PROSITE" id="PS50011">
    <property type="entry name" value="PROTEIN_KINASE_DOM"/>
    <property type="match status" value="1"/>
</dbReference>
<comment type="subcellular location">
    <subcellularLocation>
        <location evidence="1">Mitochondrion inner membrane</location>
        <topology evidence="1">Single-pass type II membrane protein</topology>
    </subcellularLocation>
</comment>
<dbReference type="InterPro" id="IPR000163">
    <property type="entry name" value="Prohibitin"/>
</dbReference>
<keyword evidence="12" id="KW-0862">Zinc</keyword>
<dbReference type="InterPro" id="IPR036875">
    <property type="entry name" value="Znf_CCHC_sf"/>
</dbReference>
<protein>
    <submittedName>
        <fullName evidence="19">Uncharacterized protein</fullName>
    </submittedName>
</protein>
<dbReference type="GO" id="GO:0003676">
    <property type="term" value="F:nucleic acid binding"/>
    <property type="evidence" value="ECO:0007669"/>
    <property type="project" value="InterPro"/>
</dbReference>
<dbReference type="InterPro" id="IPR036013">
    <property type="entry name" value="Band_7/SPFH_dom_sf"/>
</dbReference>
<keyword evidence="5" id="KW-0808">Transferase</keyword>
<evidence type="ECO:0000256" key="8">
    <source>
        <dbReference type="ARBA" id="ARBA00022741"/>
    </source>
</evidence>
<dbReference type="InterPro" id="IPR011009">
    <property type="entry name" value="Kinase-like_dom_sf"/>
</dbReference>
<dbReference type="SUPFAM" id="SSF117892">
    <property type="entry name" value="Band 7/SPFH domain"/>
    <property type="match status" value="1"/>
</dbReference>
<dbReference type="Gene3D" id="4.10.60.10">
    <property type="entry name" value="Zinc finger, CCHC-type"/>
    <property type="match status" value="1"/>
</dbReference>
<name>A0AAV1A7Y3_VICFA</name>
<dbReference type="Pfam" id="PF00098">
    <property type="entry name" value="zf-CCHC"/>
    <property type="match status" value="2"/>
</dbReference>
<dbReference type="InterPro" id="IPR052059">
    <property type="entry name" value="CR_Ser/Thr_kinase"/>
</dbReference>
<feature type="compositionally biased region" description="Basic and acidic residues" evidence="14">
    <location>
        <begin position="69"/>
        <end position="80"/>
    </location>
</feature>
<feature type="domain" description="CCHC-type" evidence="17">
    <location>
        <begin position="184"/>
        <end position="200"/>
    </location>
</feature>
<keyword evidence="10 13" id="KW-0067">ATP-binding</keyword>
<keyword evidence="12" id="KW-0863">Zinc-finger</keyword>